<protein>
    <recommendedName>
        <fullName evidence="2">Sfi1 spindle body domain-containing protein</fullName>
    </recommendedName>
</protein>
<dbReference type="InterPro" id="IPR052270">
    <property type="entry name" value="CACF_protein"/>
</dbReference>
<dbReference type="GO" id="GO:0019902">
    <property type="term" value="F:phosphatase binding"/>
    <property type="evidence" value="ECO:0007669"/>
    <property type="project" value="TreeGrafter"/>
</dbReference>
<reference evidence="1" key="1">
    <citation type="journal article" date="2024" name="Gigascience">
        <title>Chromosome-level genome of the poultry shaft louse Menopon gallinae provides insight into the host-switching and adaptive evolution of parasitic lice.</title>
        <authorList>
            <person name="Xu Y."/>
            <person name="Ma L."/>
            <person name="Liu S."/>
            <person name="Liang Y."/>
            <person name="Liu Q."/>
            <person name="He Z."/>
            <person name="Tian L."/>
            <person name="Duan Y."/>
            <person name="Cai W."/>
            <person name="Li H."/>
            <person name="Song F."/>
        </authorList>
    </citation>
    <scope>NUCLEOTIDE SEQUENCE</scope>
    <source>
        <strain evidence="1">Cailab_2023a</strain>
    </source>
</reference>
<evidence type="ECO:0008006" key="2">
    <source>
        <dbReference type="Google" id="ProtNLM"/>
    </source>
</evidence>
<dbReference type="EMBL" id="JARGDH010000003">
    <property type="protein sequence ID" value="KAL0272344.1"/>
    <property type="molecule type" value="Genomic_DNA"/>
</dbReference>
<dbReference type="AlphaFoldDB" id="A0AAW2HR01"/>
<sequence>MKVCNKYPKELAYYNTKLQKRILQKLRDNVWENKTKWQLLLKAEWMYRFRLLRRCLLSWLPYTKRRIQKKKLLHEAQIHYARKITYKTLSTMKTNVERKWNQIGNITHRLNLKKKRRVWHNWEIYVKKSVWTKQVESLMINMREMYLIRSYLEIWFNRRYNKNRHEVATKSAVSHHNRILKRKTVKAWRSYCVRRIHNDEVIAYFSSRFEKKIKGKVFSELMNHMIHKKLYRKHVESVNSFHENYLLQIAMDRWIVKYENLMESRYLERNNSAINLYKTKLIKRSLMKMKVWAAERNLRAETAESFMMVSATIKISFYLELWKKYFELKLSSRALEDSAISWRCIQLQKIFLTKLMKSLQFRLSEKNKIDKFIKYSNSNIMCRAFKQWYWFSHFKSLKRNKFDLARYHYEDKITRRAFGLLQSYLNRKISKRTIIQYYERKLLYKAFDKLKLFWEKKRYYKELTVSFLEKMKRKVLTRAFYVMKNNAVKVNHTWQTISTNADCKVKRMVFQKWKVYSERKREARLLWNQHFTDLRNLVVRELLLIWDNNTKKRLNLKEELKMIRKYRERRIVVKYFEKWVGFINKVKYIAGNCSAFGHLYSEIIILQYISKMKDYYDRIRDIHTKTTIALMLEKRMTYRRFLKKWVTYIAWKKKKLKECTAKTACFRNTGIYPNGCFQSKRRQPMIPHYLTQEFA</sequence>
<organism evidence="1">
    <name type="scientific">Menopon gallinae</name>
    <name type="common">poultry shaft louse</name>
    <dbReference type="NCBI Taxonomy" id="328185"/>
    <lineage>
        <taxon>Eukaryota</taxon>
        <taxon>Metazoa</taxon>
        <taxon>Ecdysozoa</taxon>
        <taxon>Arthropoda</taxon>
        <taxon>Hexapoda</taxon>
        <taxon>Insecta</taxon>
        <taxon>Pterygota</taxon>
        <taxon>Neoptera</taxon>
        <taxon>Paraneoptera</taxon>
        <taxon>Psocodea</taxon>
        <taxon>Troctomorpha</taxon>
        <taxon>Phthiraptera</taxon>
        <taxon>Amblycera</taxon>
        <taxon>Menoponidae</taxon>
        <taxon>Menopon</taxon>
    </lineage>
</organism>
<dbReference type="EMBL" id="JARGDH010000003">
    <property type="protein sequence ID" value="KAL0272343.1"/>
    <property type="molecule type" value="Genomic_DNA"/>
</dbReference>
<proteinExistence type="predicted"/>
<evidence type="ECO:0000313" key="1">
    <source>
        <dbReference type="EMBL" id="KAL0272344.1"/>
    </source>
</evidence>
<accession>A0AAW2HR01</accession>
<dbReference type="PANTHER" id="PTHR22028">
    <property type="entry name" value="SFI1 SPINDLE BODY DOMAIN-CONTAINING PROTEIN-RELATED"/>
    <property type="match status" value="1"/>
</dbReference>
<comment type="caution">
    <text evidence="1">The sequence shown here is derived from an EMBL/GenBank/DDBJ whole genome shotgun (WGS) entry which is preliminary data.</text>
</comment>
<name>A0AAW2HR01_9NEOP</name>
<dbReference type="PANTHER" id="PTHR22028:SF4">
    <property type="entry name" value="PROTEIN SFI1 HOMOLOG"/>
    <property type="match status" value="1"/>
</dbReference>
<gene>
    <name evidence="1" type="ORF">PYX00_005354</name>
</gene>